<feature type="transmembrane region" description="Helical" evidence="1">
    <location>
        <begin position="212"/>
        <end position="234"/>
    </location>
</feature>
<name>A0A9P5Z770_9AGAR</name>
<keyword evidence="1" id="KW-0812">Transmembrane</keyword>
<feature type="transmembrane region" description="Helical" evidence="1">
    <location>
        <begin position="141"/>
        <end position="162"/>
    </location>
</feature>
<feature type="transmembrane region" description="Helical" evidence="1">
    <location>
        <begin position="65"/>
        <end position="86"/>
    </location>
</feature>
<dbReference type="AlphaFoldDB" id="A0A9P5Z770"/>
<keyword evidence="1" id="KW-1133">Transmembrane helix</keyword>
<feature type="transmembrane region" description="Helical" evidence="1">
    <location>
        <begin position="98"/>
        <end position="121"/>
    </location>
</feature>
<dbReference type="PANTHER" id="PTHR40465">
    <property type="entry name" value="CHROMOSOME 1, WHOLE GENOME SHOTGUN SEQUENCE"/>
    <property type="match status" value="1"/>
</dbReference>
<evidence type="ECO:0000313" key="4">
    <source>
        <dbReference type="Proteomes" id="UP000807469"/>
    </source>
</evidence>
<comment type="caution">
    <text evidence="3">The sequence shown here is derived from an EMBL/GenBank/DDBJ whole genome shotgun (WGS) entry which is preliminary data.</text>
</comment>
<keyword evidence="4" id="KW-1185">Reference proteome</keyword>
<dbReference type="PANTHER" id="PTHR40465:SF1">
    <property type="entry name" value="DUF6534 DOMAIN-CONTAINING PROTEIN"/>
    <property type="match status" value="1"/>
</dbReference>
<sequence>MNWGLFGILTVQAYLYHQAFPNDRRILRAMVCAVYLLETAQTALLTETAWRALVVGVRRIVAPIGTMWISVCLIGGVVAIIVQMFYAYRILIFSERRIIPGLILFMSVISFVAAIVVAALAKHAGSLTSPEVHTIKTSTFIGIWAGSSAACDVLIAVCMCFYLSRRIRDGCFPKTQAVITRIIWMTIETGSVTAAGSILALVMYYPSSFGSFTYYGVPMSSLAKLYSNTMLAILNSRMKHVVITESTTWNYNELSVIDVSSSRGDVEVTRLRFAAGV</sequence>
<reference evidence="3" key="1">
    <citation type="submission" date="2020-11" db="EMBL/GenBank/DDBJ databases">
        <authorList>
            <consortium name="DOE Joint Genome Institute"/>
            <person name="Ahrendt S."/>
            <person name="Riley R."/>
            <person name="Andreopoulos W."/>
            <person name="Labutti K."/>
            <person name="Pangilinan J."/>
            <person name="Ruiz-Duenas F.J."/>
            <person name="Barrasa J.M."/>
            <person name="Sanchez-Garcia M."/>
            <person name="Camarero S."/>
            <person name="Miyauchi S."/>
            <person name="Serrano A."/>
            <person name="Linde D."/>
            <person name="Babiker R."/>
            <person name="Drula E."/>
            <person name="Ayuso-Fernandez I."/>
            <person name="Pacheco R."/>
            <person name="Padilla G."/>
            <person name="Ferreira P."/>
            <person name="Barriuso J."/>
            <person name="Kellner H."/>
            <person name="Castanera R."/>
            <person name="Alfaro M."/>
            <person name="Ramirez L."/>
            <person name="Pisabarro A.G."/>
            <person name="Kuo A."/>
            <person name="Tritt A."/>
            <person name="Lipzen A."/>
            <person name="He G."/>
            <person name="Yan M."/>
            <person name="Ng V."/>
            <person name="Cullen D."/>
            <person name="Martin F."/>
            <person name="Rosso M.-N."/>
            <person name="Henrissat B."/>
            <person name="Hibbett D."/>
            <person name="Martinez A.T."/>
            <person name="Grigoriev I.V."/>
        </authorList>
    </citation>
    <scope>NUCLEOTIDE SEQUENCE</scope>
    <source>
        <strain evidence="3">CIRM-BRFM 674</strain>
    </source>
</reference>
<protein>
    <recommendedName>
        <fullName evidence="2">DUF6534 domain-containing protein</fullName>
    </recommendedName>
</protein>
<dbReference type="InterPro" id="IPR045339">
    <property type="entry name" value="DUF6534"/>
</dbReference>
<evidence type="ECO:0000313" key="3">
    <source>
        <dbReference type="EMBL" id="KAF9482096.1"/>
    </source>
</evidence>
<accession>A0A9P5Z770</accession>
<evidence type="ECO:0000256" key="1">
    <source>
        <dbReference type="SAM" id="Phobius"/>
    </source>
</evidence>
<dbReference type="Pfam" id="PF20152">
    <property type="entry name" value="DUF6534"/>
    <property type="match status" value="1"/>
</dbReference>
<dbReference type="Proteomes" id="UP000807469">
    <property type="component" value="Unassembled WGS sequence"/>
</dbReference>
<feature type="transmembrane region" description="Helical" evidence="1">
    <location>
        <begin position="182"/>
        <end position="206"/>
    </location>
</feature>
<feature type="domain" description="DUF6534" evidence="2">
    <location>
        <begin position="148"/>
        <end position="238"/>
    </location>
</feature>
<dbReference type="OrthoDB" id="2535105at2759"/>
<dbReference type="EMBL" id="MU155170">
    <property type="protein sequence ID" value="KAF9482096.1"/>
    <property type="molecule type" value="Genomic_DNA"/>
</dbReference>
<evidence type="ECO:0000259" key="2">
    <source>
        <dbReference type="Pfam" id="PF20152"/>
    </source>
</evidence>
<proteinExistence type="predicted"/>
<organism evidence="3 4">
    <name type="scientific">Pholiota conissans</name>
    <dbReference type="NCBI Taxonomy" id="109636"/>
    <lineage>
        <taxon>Eukaryota</taxon>
        <taxon>Fungi</taxon>
        <taxon>Dikarya</taxon>
        <taxon>Basidiomycota</taxon>
        <taxon>Agaricomycotina</taxon>
        <taxon>Agaricomycetes</taxon>
        <taxon>Agaricomycetidae</taxon>
        <taxon>Agaricales</taxon>
        <taxon>Agaricineae</taxon>
        <taxon>Strophariaceae</taxon>
        <taxon>Pholiota</taxon>
    </lineage>
</organism>
<gene>
    <name evidence="3" type="ORF">BDN70DRAFT_481503</name>
</gene>
<keyword evidence="1" id="KW-0472">Membrane</keyword>